<dbReference type="EMBL" id="CAXAMN010025428">
    <property type="protein sequence ID" value="CAK9095105.1"/>
    <property type="molecule type" value="Genomic_DNA"/>
</dbReference>
<keyword evidence="3" id="KW-1185">Reference proteome</keyword>
<evidence type="ECO:0000313" key="2">
    <source>
        <dbReference type="EMBL" id="CAK9095105.1"/>
    </source>
</evidence>
<name>A0ABP0R4P3_9DINO</name>
<accession>A0ABP0R4P3</accession>
<feature type="region of interest" description="Disordered" evidence="1">
    <location>
        <begin position="424"/>
        <end position="529"/>
    </location>
</feature>
<sequence length="529" mass="59307">MAAFVDEAMKEYGGKEWQYDMQTAPCYTVKHTTDIEAPLTVADLLRCCRPPAGVKSANLLLDARLSIADCGTPENIASAVQNQRVDELPAALQFAEPLPEQTKVGCIVAADGHGRLDVIKIIFFESKMLVSQVIKKICGSPYLTFHRQGPWAVRKAFQSLLDRVPGHHVQWAKVCRKVTVSTKSIATAPIWAPDDTELLQGISFINENAPESDAHNEQYAWILMNIKEDSDRPIAGWPEGKVRIMAQNKTRAAGIPIDYLLSKAHAVRYNLASAEEQATSGRYNDSKLPRNCMRTYASNGLGQEDEPADDNHLLMYWPAFVIVLGQHAMYLRLPSQDSRATVHRIKVDDLHKDLLSEKDKPLYSKYKLGIMEHGPEWQDETAREVRMISAGMEKFAPGRAEAYIAAVNGEIEEQLIARLPPLRLPNKEVDSSSDQEDVLPSPPVMVPNLGRFKLPPAKRYRGKTTQRGEPSNEPPNPVPEPEREEPPNPVPEPWKGKRKVLKAALEELIDNMPHEDEVEENPFQHSPFR</sequence>
<comment type="caution">
    <text evidence="2">The sequence shown here is derived from an EMBL/GenBank/DDBJ whole genome shotgun (WGS) entry which is preliminary data.</text>
</comment>
<reference evidence="2 3" key="1">
    <citation type="submission" date="2024-02" db="EMBL/GenBank/DDBJ databases">
        <authorList>
            <person name="Chen Y."/>
            <person name="Shah S."/>
            <person name="Dougan E. K."/>
            <person name="Thang M."/>
            <person name="Chan C."/>
        </authorList>
    </citation>
    <scope>NUCLEOTIDE SEQUENCE [LARGE SCALE GENOMIC DNA]</scope>
</reference>
<protein>
    <submittedName>
        <fullName evidence="2">Uncharacterized protein</fullName>
    </submittedName>
</protein>
<organism evidence="2 3">
    <name type="scientific">Durusdinium trenchii</name>
    <dbReference type="NCBI Taxonomy" id="1381693"/>
    <lineage>
        <taxon>Eukaryota</taxon>
        <taxon>Sar</taxon>
        <taxon>Alveolata</taxon>
        <taxon>Dinophyceae</taxon>
        <taxon>Suessiales</taxon>
        <taxon>Symbiodiniaceae</taxon>
        <taxon>Durusdinium</taxon>
    </lineage>
</organism>
<evidence type="ECO:0000313" key="3">
    <source>
        <dbReference type="Proteomes" id="UP001642484"/>
    </source>
</evidence>
<dbReference type="Proteomes" id="UP001642484">
    <property type="component" value="Unassembled WGS sequence"/>
</dbReference>
<evidence type="ECO:0000256" key="1">
    <source>
        <dbReference type="SAM" id="MobiDB-lite"/>
    </source>
</evidence>
<gene>
    <name evidence="2" type="ORF">CCMP2556_LOCUS45322</name>
</gene>
<proteinExistence type="predicted"/>